<name>A0A0B0NTI1_GOSAR</name>
<dbReference type="Proteomes" id="UP000032142">
    <property type="component" value="Unassembled WGS sequence"/>
</dbReference>
<evidence type="ECO:0000313" key="2">
    <source>
        <dbReference type="EMBL" id="KHG14386.1"/>
    </source>
</evidence>
<sequence>MPWPYLHITYRSHISYYYSYLLIAYILKFNHIYLLINLPQTI</sequence>
<proteinExistence type="predicted"/>
<accession>A0A0B0NTI1</accession>
<reference evidence="3" key="1">
    <citation type="submission" date="2014-09" db="EMBL/GenBank/DDBJ databases">
        <authorList>
            <person name="Mudge J."/>
            <person name="Ramaraj T."/>
            <person name="Lindquist I.E."/>
            <person name="Bharti A.K."/>
            <person name="Sundararajan A."/>
            <person name="Cameron C.T."/>
            <person name="Woodward J.E."/>
            <person name="May G.D."/>
            <person name="Brubaker C."/>
            <person name="Broadhvest J."/>
            <person name="Wilkins T.A."/>
        </authorList>
    </citation>
    <scope>NUCLEOTIDE SEQUENCE</scope>
    <source>
        <strain evidence="3">cv. AKA8401</strain>
    </source>
</reference>
<gene>
    <name evidence="2" type="ORF">F383_17680</name>
</gene>
<evidence type="ECO:0000313" key="3">
    <source>
        <dbReference type="Proteomes" id="UP000032142"/>
    </source>
</evidence>
<protein>
    <submittedName>
        <fullName evidence="2">Uncharacterized protein</fullName>
    </submittedName>
</protein>
<keyword evidence="1" id="KW-1133">Transmembrane helix</keyword>
<keyword evidence="1" id="KW-0472">Membrane</keyword>
<keyword evidence="1" id="KW-0812">Transmembrane</keyword>
<feature type="transmembrane region" description="Helical" evidence="1">
    <location>
        <begin position="16"/>
        <end position="36"/>
    </location>
</feature>
<dbReference type="AlphaFoldDB" id="A0A0B0NTI1"/>
<evidence type="ECO:0000256" key="1">
    <source>
        <dbReference type="SAM" id="Phobius"/>
    </source>
</evidence>
<organism evidence="2 3">
    <name type="scientific">Gossypium arboreum</name>
    <name type="common">Tree cotton</name>
    <name type="synonym">Gossypium nanking</name>
    <dbReference type="NCBI Taxonomy" id="29729"/>
    <lineage>
        <taxon>Eukaryota</taxon>
        <taxon>Viridiplantae</taxon>
        <taxon>Streptophyta</taxon>
        <taxon>Embryophyta</taxon>
        <taxon>Tracheophyta</taxon>
        <taxon>Spermatophyta</taxon>
        <taxon>Magnoliopsida</taxon>
        <taxon>eudicotyledons</taxon>
        <taxon>Gunneridae</taxon>
        <taxon>Pentapetalae</taxon>
        <taxon>rosids</taxon>
        <taxon>malvids</taxon>
        <taxon>Malvales</taxon>
        <taxon>Malvaceae</taxon>
        <taxon>Malvoideae</taxon>
        <taxon>Gossypium</taxon>
    </lineage>
</organism>
<keyword evidence="3" id="KW-1185">Reference proteome</keyword>
<dbReference type="EMBL" id="KN401438">
    <property type="protein sequence ID" value="KHG14386.1"/>
    <property type="molecule type" value="Genomic_DNA"/>
</dbReference>